<reference evidence="7 8" key="1">
    <citation type="journal article" date="2021" name="Cell">
        <title>Tracing the genetic footprints of vertebrate landing in non-teleost ray-finned fishes.</title>
        <authorList>
            <person name="Bi X."/>
            <person name="Wang K."/>
            <person name="Yang L."/>
            <person name="Pan H."/>
            <person name="Jiang H."/>
            <person name="Wei Q."/>
            <person name="Fang M."/>
            <person name="Yu H."/>
            <person name="Zhu C."/>
            <person name="Cai Y."/>
            <person name="He Y."/>
            <person name="Gan X."/>
            <person name="Zeng H."/>
            <person name="Yu D."/>
            <person name="Zhu Y."/>
            <person name="Jiang H."/>
            <person name="Qiu Q."/>
            <person name="Yang H."/>
            <person name="Zhang Y.E."/>
            <person name="Wang W."/>
            <person name="Zhu M."/>
            <person name="He S."/>
            <person name="Zhang G."/>
        </authorList>
    </citation>
    <scope>NUCLEOTIDE SEQUENCE [LARGE SCALE GENOMIC DNA]</scope>
    <source>
        <strain evidence="7">Bchr_013</strain>
    </source>
</reference>
<keyword evidence="1" id="KW-0732">Signal</keyword>
<sequence length="150" mass="17554">MYLKPNYCGSHAYKPTRTANGYADLMDTRCRLTRHGIEDRVWQSESTVQVLQKQEAEIKCNFEARDTANAYLFWYIQTPNGAPRHLMTRTPTYSVNEEGFKERFNATLNRENKTVHLKISSSKLSDSANYFCALQPTVRERKRRTLHKLM</sequence>
<keyword evidence="3" id="KW-0675">Receptor</keyword>
<dbReference type="PANTHER" id="PTHR19367:SF18">
    <property type="entry name" value="T CELL RECEPTOR ALPHA VARIABLE 16"/>
    <property type="match status" value="1"/>
</dbReference>
<keyword evidence="4" id="KW-0393">Immunoglobulin domain</keyword>
<keyword evidence="8" id="KW-1185">Reference proteome</keyword>
<evidence type="ECO:0000256" key="3">
    <source>
        <dbReference type="ARBA" id="ARBA00023170"/>
    </source>
</evidence>
<evidence type="ECO:0000256" key="4">
    <source>
        <dbReference type="ARBA" id="ARBA00023319"/>
    </source>
</evidence>
<feature type="domain" description="Immunoglobulin V-set" evidence="5">
    <location>
        <begin position="55"/>
        <end position="134"/>
    </location>
</feature>
<feature type="non-terminal residue" evidence="7">
    <location>
        <position position="150"/>
    </location>
</feature>
<dbReference type="PANTHER" id="PTHR19367">
    <property type="entry name" value="T-CELL RECEPTOR ALPHA CHAIN V REGION"/>
    <property type="match status" value="1"/>
</dbReference>
<keyword evidence="2" id="KW-1064">Adaptive immunity</keyword>
<dbReference type="InterPro" id="IPR036179">
    <property type="entry name" value="Ig-like_dom_sf"/>
</dbReference>
<dbReference type="Proteomes" id="UP000886611">
    <property type="component" value="Unassembled WGS sequence"/>
</dbReference>
<feature type="non-terminal residue" evidence="7">
    <location>
        <position position="1"/>
    </location>
</feature>
<dbReference type="SMART" id="SM00406">
    <property type="entry name" value="IGv"/>
    <property type="match status" value="1"/>
</dbReference>
<organism evidence="7 8">
    <name type="scientific">Polypterus senegalus</name>
    <name type="common">Senegal bichir</name>
    <dbReference type="NCBI Taxonomy" id="55291"/>
    <lineage>
        <taxon>Eukaryota</taxon>
        <taxon>Metazoa</taxon>
        <taxon>Chordata</taxon>
        <taxon>Craniata</taxon>
        <taxon>Vertebrata</taxon>
        <taxon>Euteleostomi</taxon>
        <taxon>Actinopterygii</taxon>
        <taxon>Polypteriformes</taxon>
        <taxon>Polypteridae</taxon>
        <taxon>Polypterus</taxon>
    </lineage>
</organism>
<dbReference type="EMBL" id="JAATIS010000147">
    <property type="protein sequence ID" value="KAG2469721.1"/>
    <property type="molecule type" value="Genomic_DNA"/>
</dbReference>
<dbReference type="InterPro" id="IPR013783">
    <property type="entry name" value="Ig-like_fold"/>
</dbReference>
<proteinExistence type="predicted"/>
<dbReference type="Gene3D" id="2.60.40.10">
    <property type="entry name" value="Immunoglobulins"/>
    <property type="match status" value="1"/>
</dbReference>
<dbReference type="SUPFAM" id="SSF48726">
    <property type="entry name" value="Immunoglobulin"/>
    <property type="match status" value="1"/>
</dbReference>
<evidence type="ECO:0000256" key="1">
    <source>
        <dbReference type="ARBA" id="ARBA00022729"/>
    </source>
</evidence>
<feature type="domain" description="Immunoglobulin" evidence="6">
    <location>
        <begin position="45"/>
        <end position="150"/>
    </location>
</feature>
<comment type="caution">
    <text evidence="7">The sequence shown here is derived from an EMBL/GenBank/DDBJ whole genome shotgun (WGS) entry which is preliminary data.</text>
</comment>
<dbReference type="AlphaFoldDB" id="A0A8X8BVW2"/>
<dbReference type="InterPro" id="IPR003599">
    <property type="entry name" value="Ig_sub"/>
</dbReference>
<protein>
    <submittedName>
        <fullName evidence="7">TVA3 protein</fullName>
    </submittedName>
</protein>
<dbReference type="SMART" id="SM00409">
    <property type="entry name" value="IG"/>
    <property type="match status" value="1"/>
</dbReference>
<accession>A0A8X8BVW2</accession>
<evidence type="ECO:0000259" key="5">
    <source>
        <dbReference type="SMART" id="SM00406"/>
    </source>
</evidence>
<evidence type="ECO:0000313" key="8">
    <source>
        <dbReference type="Proteomes" id="UP000886611"/>
    </source>
</evidence>
<gene>
    <name evidence="7" type="primary">Tva3_0</name>
    <name evidence="7" type="ORF">GTO96_0022884</name>
</gene>
<dbReference type="GO" id="GO:0002250">
    <property type="term" value="P:adaptive immune response"/>
    <property type="evidence" value="ECO:0007669"/>
    <property type="project" value="UniProtKB-KW"/>
</dbReference>
<dbReference type="InterPro" id="IPR013106">
    <property type="entry name" value="Ig_V-set"/>
</dbReference>
<keyword evidence="2" id="KW-0391">Immunity</keyword>
<evidence type="ECO:0000313" key="7">
    <source>
        <dbReference type="EMBL" id="KAG2469721.1"/>
    </source>
</evidence>
<dbReference type="InterPro" id="IPR051287">
    <property type="entry name" value="TCR_variable_region"/>
</dbReference>
<name>A0A8X8BVW2_POLSE</name>
<dbReference type="Pfam" id="PF07686">
    <property type="entry name" value="V-set"/>
    <property type="match status" value="1"/>
</dbReference>
<evidence type="ECO:0000256" key="2">
    <source>
        <dbReference type="ARBA" id="ARBA00023130"/>
    </source>
</evidence>
<evidence type="ECO:0000259" key="6">
    <source>
        <dbReference type="SMART" id="SM00409"/>
    </source>
</evidence>